<organism evidence="1">
    <name type="scientific">marine sediment metagenome</name>
    <dbReference type="NCBI Taxonomy" id="412755"/>
    <lineage>
        <taxon>unclassified sequences</taxon>
        <taxon>metagenomes</taxon>
        <taxon>ecological metagenomes</taxon>
    </lineage>
</organism>
<dbReference type="AlphaFoldDB" id="A0A0F8ZJ65"/>
<gene>
    <name evidence="1" type="ORF">LCGC14_2964010</name>
</gene>
<feature type="non-terminal residue" evidence="1">
    <location>
        <position position="79"/>
    </location>
</feature>
<evidence type="ECO:0000313" key="1">
    <source>
        <dbReference type="EMBL" id="KKK66449.1"/>
    </source>
</evidence>
<reference evidence="1" key="1">
    <citation type="journal article" date="2015" name="Nature">
        <title>Complex archaea that bridge the gap between prokaryotes and eukaryotes.</title>
        <authorList>
            <person name="Spang A."/>
            <person name="Saw J.H."/>
            <person name="Jorgensen S.L."/>
            <person name="Zaremba-Niedzwiedzka K."/>
            <person name="Martijn J."/>
            <person name="Lind A.E."/>
            <person name="van Eijk R."/>
            <person name="Schleper C."/>
            <person name="Guy L."/>
            <person name="Ettema T.J."/>
        </authorList>
    </citation>
    <scope>NUCLEOTIDE SEQUENCE</scope>
</reference>
<name>A0A0F8ZJ65_9ZZZZ</name>
<dbReference type="EMBL" id="LAZR01060075">
    <property type="protein sequence ID" value="KKK66449.1"/>
    <property type="molecule type" value="Genomic_DNA"/>
</dbReference>
<sequence>MKECAQHCNWNECQIGKPWYPLRDIFFCRYQVMWLIAHLELLLLGEWPVSPIASSNGDLPGIQKHVKTEAYFVKPEEIA</sequence>
<proteinExistence type="predicted"/>
<protein>
    <submittedName>
        <fullName evidence="1">Uncharacterized protein</fullName>
    </submittedName>
</protein>
<accession>A0A0F8ZJ65</accession>
<comment type="caution">
    <text evidence="1">The sequence shown here is derived from an EMBL/GenBank/DDBJ whole genome shotgun (WGS) entry which is preliminary data.</text>
</comment>